<evidence type="ECO:0000313" key="1">
    <source>
        <dbReference type="EMBL" id="EWY79180.1"/>
    </source>
</evidence>
<dbReference type="Proteomes" id="UP000030753">
    <property type="component" value="Unassembled WGS sequence"/>
</dbReference>
<reference evidence="1 2" key="1">
    <citation type="submission" date="2011-06" db="EMBL/GenBank/DDBJ databases">
        <title>The Genome Sequence of Fusarium oxysporum FOSC 3-a.</title>
        <authorList>
            <consortium name="The Broad Institute Genome Sequencing Platform"/>
            <person name="Ma L.-J."/>
            <person name="Gale L.R."/>
            <person name="Schwartz D.C."/>
            <person name="Zhou S."/>
            <person name="Corby-Kistler H."/>
            <person name="Young S.K."/>
            <person name="Zeng Q."/>
            <person name="Gargeya S."/>
            <person name="Fitzgerald M."/>
            <person name="Haas B."/>
            <person name="Abouelleil A."/>
            <person name="Alvarado L."/>
            <person name="Arachchi H.M."/>
            <person name="Berlin A."/>
            <person name="Brown A."/>
            <person name="Chapman S.B."/>
            <person name="Chen Z."/>
            <person name="Dunbar C."/>
            <person name="Freedman E."/>
            <person name="Gearin G."/>
            <person name="Gellesch M."/>
            <person name="Goldberg J."/>
            <person name="Griggs A."/>
            <person name="Gujja S."/>
            <person name="Heiman D."/>
            <person name="Howarth C."/>
            <person name="Larson L."/>
            <person name="Lui A."/>
            <person name="MacDonald P.J.P."/>
            <person name="Mehta T."/>
            <person name="Montmayeur A."/>
            <person name="Murphy C."/>
            <person name="Neiman D."/>
            <person name="Pearson M."/>
            <person name="Priest M."/>
            <person name="Roberts A."/>
            <person name="Saif S."/>
            <person name="Shea T."/>
            <person name="Shenoy N."/>
            <person name="Sisk P."/>
            <person name="Stolte C."/>
            <person name="Sykes S."/>
            <person name="Wortman J."/>
            <person name="Nusbaum C."/>
            <person name="Birren B."/>
        </authorList>
    </citation>
    <scope>NUCLEOTIDE SEQUENCE [LARGE SCALE GENOMIC DNA]</scope>
    <source>
        <strain evidence="1 2">FOSC 3-a</strain>
    </source>
</reference>
<dbReference type="EMBL" id="KI928769">
    <property type="protein sequence ID" value="EWY79180.1"/>
    <property type="molecule type" value="Genomic_DNA"/>
</dbReference>
<accession>W9HDV8</accession>
<evidence type="ECO:0000313" key="2">
    <source>
        <dbReference type="Proteomes" id="UP000030753"/>
    </source>
</evidence>
<dbReference type="AlphaFoldDB" id="W9HDV8"/>
<proteinExistence type="predicted"/>
<dbReference type="HOGENOM" id="CLU_3159994_0_0_1"/>
<gene>
    <name evidence="1" type="ORF">FOYG_17639</name>
</gene>
<organism evidence="1 2">
    <name type="scientific">Fusarium oxysporum NRRL 32931</name>
    <dbReference type="NCBI Taxonomy" id="660029"/>
    <lineage>
        <taxon>Eukaryota</taxon>
        <taxon>Fungi</taxon>
        <taxon>Dikarya</taxon>
        <taxon>Ascomycota</taxon>
        <taxon>Pezizomycotina</taxon>
        <taxon>Sordariomycetes</taxon>
        <taxon>Hypocreomycetidae</taxon>
        <taxon>Hypocreales</taxon>
        <taxon>Nectriaceae</taxon>
        <taxon>Fusarium</taxon>
        <taxon>Fusarium oxysporum species complex</taxon>
    </lineage>
</organism>
<name>W9HDV8_FUSOX</name>
<protein>
    <submittedName>
        <fullName evidence="1">Uncharacterized protein</fullName>
    </submittedName>
</protein>
<sequence>MAPTEYEEMIKEQQSYHLLSEILGVISGRNLESNYGLAKSRHHYSLGK</sequence>